<gene>
    <name evidence="5" type="ORF">HG263_01220</name>
</gene>
<dbReference type="InterPro" id="IPR009057">
    <property type="entry name" value="Homeodomain-like_sf"/>
</dbReference>
<dbReference type="SMART" id="SM00342">
    <property type="entry name" value="HTH_ARAC"/>
    <property type="match status" value="1"/>
</dbReference>
<keyword evidence="1" id="KW-0805">Transcription regulation</keyword>
<dbReference type="Proteomes" id="UP000586305">
    <property type="component" value="Unassembled WGS sequence"/>
</dbReference>
<keyword evidence="3" id="KW-0804">Transcription</keyword>
<dbReference type="PANTHER" id="PTHR47894">
    <property type="entry name" value="HTH-TYPE TRANSCRIPTIONAL REGULATOR GADX"/>
    <property type="match status" value="1"/>
</dbReference>
<dbReference type="AlphaFoldDB" id="A0A849V961"/>
<evidence type="ECO:0000256" key="1">
    <source>
        <dbReference type="ARBA" id="ARBA00023015"/>
    </source>
</evidence>
<dbReference type="PANTHER" id="PTHR47894:SF1">
    <property type="entry name" value="HTH-TYPE TRANSCRIPTIONAL REGULATOR VQSM"/>
    <property type="match status" value="1"/>
</dbReference>
<dbReference type="RefSeq" id="WP_171624266.1">
    <property type="nucleotide sequence ID" value="NZ_JABBPG010000001.1"/>
</dbReference>
<keyword evidence="2" id="KW-0238">DNA-binding</keyword>
<evidence type="ECO:0000256" key="3">
    <source>
        <dbReference type="ARBA" id="ARBA00023163"/>
    </source>
</evidence>
<evidence type="ECO:0000313" key="5">
    <source>
        <dbReference type="EMBL" id="NOU49173.1"/>
    </source>
</evidence>
<dbReference type="SUPFAM" id="SSF46689">
    <property type="entry name" value="Homeodomain-like"/>
    <property type="match status" value="1"/>
</dbReference>
<organism evidence="5 6">
    <name type="scientific">Pseudoalteromonas caenipelagi</name>
    <dbReference type="NCBI Taxonomy" id="2726988"/>
    <lineage>
        <taxon>Bacteria</taxon>
        <taxon>Pseudomonadati</taxon>
        <taxon>Pseudomonadota</taxon>
        <taxon>Gammaproteobacteria</taxon>
        <taxon>Alteromonadales</taxon>
        <taxon>Pseudoalteromonadaceae</taxon>
        <taxon>Pseudoalteromonas</taxon>
    </lineage>
</organism>
<dbReference type="GO" id="GO:0000976">
    <property type="term" value="F:transcription cis-regulatory region binding"/>
    <property type="evidence" value="ECO:0007669"/>
    <property type="project" value="TreeGrafter"/>
</dbReference>
<dbReference type="Gene3D" id="1.10.10.60">
    <property type="entry name" value="Homeodomain-like"/>
    <property type="match status" value="1"/>
</dbReference>
<evidence type="ECO:0000259" key="4">
    <source>
        <dbReference type="PROSITE" id="PS01124"/>
    </source>
</evidence>
<accession>A0A849V961</accession>
<proteinExistence type="predicted"/>
<dbReference type="Pfam" id="PF12833">
    <property type="entry name" value="HTH_18"/>
    <property type="match status" value="1"/>
</dbReference>
<comment type="caution">
    <text evidence="5">The sequence shown here is derived from an EMBL/GenBank/DDBJ whole genome shotgun (WGS) entry which is preliminary data.</text>
</comment>
<dbReference type="EMBL" id="JABBPG010000001">
    <property type="protein sequence ID" value="NOU49173.1"/>
    <property type="molecule type" value="Genomic_DNA"/>
</dbReference>
<evidence type="ECO:0000256" key="2">
    <source>
        <dbReference type="ARBA" id="ARBA00023125"/>
    </source>
</evidence>
<reference evidence="5 6" key="1">
    <citation type="submission" date="2020-04" db="EMBL/GenBank/DDBJ databases">
        <title>Pseudoalteromonas caenipelagi sp. nov., isolated from a tidal flat.</title>
        <authorList>
            <person name="Park S."/>
            <person name="Yoon J.-H."/>
        </authorList>
    </citation>
    <scope>NUCLEOTIDE SEQUENCE [LARGE SCALE GENOMIC DNA]</scope>
    <source>
        <strain evidence="5 6">JBTF-M23</strain>
    </source>
</reference>
<protein>
    <submittedName>
        <fullName evidence="5">Helix-turn-helix domain-containing protein</fullName>
    </submittedName>
</protein>
<evidence type="ECO:0000313" key="6">
    <source>
        <dbReference type="Proteomes" id="UP000586305"/>
    </source>
</evidence>
<dbReference type="GO" id="GO:0003700">
    <property type="term" value="F:DNA-binding transcription factor activity"/>
    <property type="evidence" value="ECO:0007669"/>
    <property type="project" value="InterPro"/>
</dbReference>
<sequence>MAQFYEVEDAIFDAHTLILPIVEMAAQRGVMPDKILKGSKLFYDDLNKQTKRVSFAQLHCVISNTTKLLNADGISFLLAERLFHSLHGNAFQALMHASNLQQMFRISQLTQYELFPYMYAKSYYGNEQVHFVVNFSVCEPCEVVKGFFYELLAGLIECLLKWHFNKPAKRQESHGFHIKFPIAPPNHIEQFHSHLSCHYSFAHPMFIVSVDRAILLNKRDNALPAMTSYYLKQSRLSDYTIGFKQHLAQLITKMPKATSEQIATVMGISSATLKRKLKQHNTSFKMLKDEWQKQQSLIYITAQGYSNEKVAQALAFTDITNFRRAFKRWTGKTPSQLRAETKPFL</sequence>
<dbReference type="PROSITE" id="PS01124">
    <property type="entry name" value="HTH_ARAC_FAMILY_2"/>
    <property type="match status" value="1"/>
</dbReference>
<dbReference type="InterPro" id="IPR018060">
    <property type="entry name" value="HTH_AraC"/>
</dbReference>
<dbReference type="GO" id="GO:0005829">
    <property type="term" value="C:cytosol"/>
    <property type="evidence" value="ECO:0007669"/>
    <property type="project" value="TreeGrafter"/>
</dbReference>
<name>A0A849V961_9GAMM</name>
<keyword evidence="6" id="KW-1185">Reference proteome</keyword>
<feature type="domain" description="HTH araC/xylS-type" evidence="4">
    <location>
        <begin position="260"/>
        <end position="340"/>
    </location>
</feature>